<reference evidence="4 5" key="1">
    <citation type="submission" date="2021-02" db="EMBL/GenBank/DDBJ databases">
        <title>Complete Genome Sequence of Arcanobacterium phocisimile strain DSM 26142T from a harbour seal.</title>
        <authorList>
            <person name="Borowiak M."/>
            <person name="Alssahen M."/>
            <person name="Malorny B."/>
            <person name="Laemmler C."/>
            <person name="Siebert U."/>
            <person name="Ploetz M."/>
            <person name="Abdulmawjood A."/>
        </authorList>
    </citation>
    <scope>NUCLEOTIDE SEQUENCE [LARGE SCALE GENOMIC DNA]</scope>
    <source>
        <strain evidence="4 5">DSM 26142</strain>
    </source>
</reference>
<gene>
    <name evidence="4" type="ORF">JTE88_04795</name>
</gene>
<comment type="cofactor">
    <cofactor evidence="1">
        <name>Mg(2+)</name>
        <dbReference type="ChEBI" id="CHEBI:18420"/>
    </cofactor>
</comment>
<dbReference type="InterPro" id="IPR015797">
    <property type="entry name" value="NUDIX_hydrolase-like_dom_sf"/>
</dbReference>
<accession>A0ABX7IG54</accession>
<evidence type="ECO:0000256" key="2">
    <source>
        <dbReference type="ARBA" id="ARBA00022801"/>
    </source>
</evidence>
<dbReference type="Gene3D" id="3.90.79.10">
    <property type="entry name" value="Nucleoside Triphosphate Pyrophosphohydrolase"/>
    <property type="match status" value="1"/>
</dbReference>
<dbReference type="PANTHER" id="PTHR11839">
    <property type="entry name" value="UDP/ADP-SUGAR PYROPHOSPHATASE"/>
    <property type="match status" value="1"/>
</dbReference>
<dbReference type="Proteomes" id="UP000602653">
    <property type="component" value="Chromosome"/>
</dbReference>
<sequence>MKTYQTVLGETELKDVSVSGHVKVVSSSHKFHSPIFDIYDDEITFAAGDSARRQYMTHDDAVAIVAVRPKEATWEVLLIHQYRHASRLMMWEVPAGLCDVAGENVQFAAARELAEETGYSAAQWQQLVRFHASAGVSDEVVTIFLAQDVTVASDVDFDRVEEEREITAHWVEIDEVIAAIYRGHLTSPALVTGVLAAKDILLSRQ</sequence>
<dbReference type="GO" id="GO:0016787">
    <property type="term" value="F:hydrolase activity"/>
    <property type="evidence" value="ECO:0007669"/>
    <property type="project" value="UniProtKB-KW"/>
</dbReference>
<dbReference type="EMBL" id="CP070228">
    <property type="protein sequence ID" value="QRV01439.1"/>
    <property type="molecule type" value="Genomic_DNA"/>
</dbReference>
<evidence type="ECO:0000313" key="4">
    <source>
        <dbReference type="EMBL" id="QRV01439.1"/>
    </source>
</evidence>
<proteinExistence type="predicted"/>
<dbReference type="PANTHER" id="PTHR11839:SF18">
    <property type="entry name" value="NUDIX HYDROLASE DOMAIN-CONTAINING PROTEIN"/>
    <property type="match status" value="1"/>
</dbReference>
<organism evidence="4 5">
    <name type="scientific">Arcanobacterium phocisimile</name>
    <dbReference type="NCBI Taxonomy" id="1302235"/>
    <lineage>
        <taxon>Bacteria</taxon>
        <taxon>Bacillati</taxon>
        <taxon>Actinomycetota</taxon>
        <taxon>Actinomycetes</taxon>
        <taxon>Actinomycetales</taxon>
        <taxon>Actinomycetaceae</taxon>
        <taxon>Arcanobacterium</taxon>
    </lineage>
</organism>
<dbReference type="PROSITE" id="PS51462">
    <property type="entry name" value="NUDIX"/>
    <property type="match status" value="1"/>
</dbReference>
<dbReference type="RefSeq" id="WP_204423073.1">
    <property type="nucleotide sequence ID" value="NZ_CP070228.1"/>
</dbReference>
<protein>
    <submittedName>
        <fullName evidence="4">NUDIX hydrolase</fullName>
    </submittedName>
</protein>
<dbReference type="InterPro" id="IPR000086">
    <property type="entry name" value="NUDIX_hydrolase_dom"/>
</dbReference>
<dbReference type="Pfam" id="PF00293">
    <property type="entry name" value="NUDIX"/>
    <property type="match status" value="1"/>
</dbReference>
<dbReference type="SUPFAM" id="SSF55811">
    <property type="entry name" value="Nudix"/>
    <property type="match status" value="1"/>
</dbReference>
<evidence type="ECO:0000313" key="5">
    <source>
        <dbReference type="Proteomes" id="UP000602653"/>
    </source>
</evidence>
<evidence type="ECO:0000256" key="1">
    <source>
        <dbReference type="ARBA" id="ARBA00001946"/>
    </source>
</evidence>
<keyword evidence="5" id="KW-1185">Reference proteome</keyword>
<evidence type="ECO:0000259" key="3">
    <source>
        <dbReference type="PROSITE" id="PS51462"/>
    </source>
</evidence>
<keyword evidence="2 4" id="KW-0378">Hydrolase</keyword>
<feature type="domain" description="Nudix hydrolase" evidence="3">
    <location>
        <begin position="57"/>
        <end position="196"/>
    </location>
</feature>
<name>A0ABX7IG54_9ACTO</name>